<dbReference type="InterPro" id="IPR050445">
    <property type="entry name" value="Bact_polysacc_biosynth/exp"/>
</dbReference>
<keyword evidence="3" id="KW-1185">Reference proteome</keyword>
<dbReference type="EMBL" id="WWEN01000004">
    <property type="protein sequence ID" value="MYM55838.1"/>
    <property type="molecule type" value="Genomic_DNA"/>
</dbReference>
<keyword evidence="1" id="KW-0812">Transmembrane</keyword>
<proteinExistence type="predicted"/>
<gene>
    <name evidence="2" type="ORF">GR167_11035</name>
</gene>
<keyword evidence="2" id="KW-0813">Transport</keyword>
<keyword evidence="1" id="KW-1133">Transmembrane helix</keyword>
<organism evidence="2 3">
    <name type="scientific">Thalassovita mangrovi</name>
    <dbReference type="NCBI Taxonomy" id="2692236"/>
    <lineage>
        <taxon>Bacteria</taxon>
        <taxon>Pseudomonadati</taxon>
        <taxon>Pseudomonadota</taxon>
        <taxon>Alphaproteobacteria</taxon>
        <taxon>Rhodobacterales</taxon>
        <taxon>Roseobacteraceae</taxon>
        <taxon>Thalassovita</taxon>
    </lineage>
</organism>
<dbReference type="PANTHER" id="PTHR32309:SF13">
    <property type="entry name" value="FERRIC ENTEROBACTIN TRANSPORT PROTEIN FEPE"/>
    <property type="match status" value="1"/>
</dbReference>
<keyword evidence="1" id="KW-0472">Membrane</keyword>
<accession>A0A6L8LIJ6</accession>
<evidence type="ECO:0000313" key="3">
    <source>
        <dbReference type="Proteomes" id="UP000479043"/>
    </source>
</evidence>
<dbReference type="PANTHER" id="PTHR32309">
    <property type="entry name" value="TYROSINE-PROTEIN KINASE"/>
    <property type="match status" value="1"/>
</dbReference>
<feature type="transmembrane region" description="Helical" evidence="1">
    <location>
        <begin position="333"/>
        <end position="357"/>
    </location>
</feature>
<sequence length="361" mass="40037">MLASFVAVVMLPLAAVVFYLYAIAEDQYASSFGFTVRSEEMSGAQSLLGGLASLSGSSSSDTDILYEFIQSQTMVEAIDKRLNLREIYSRPAFDPVFTVDPQNSIEDLVKYWQRVVQLSYASGSGLIEVQVKAFTAEDAHRIAEAIIEESTIMINELSAIARADATGYARDDLEQAVTRLKATREALTRFRSETRIVDPSADIQGQMGLLNSLESQLAATIIEMNLLLDTARDNDPRVEQARRRIAVIQSLIEKERQKFGIGDAASATEGTDYSTLVGEFERLMVDVEYAQKSYLAAQAALDTAQAEAQRQSRYLATYAKPTLPQSAQYPQRLVLSLISGAFLLLFWAIGVLIYYSLRDRR</sequence>
<dbReference type="GO" id="GO:0004713">
    <property type="term" value="F:protein tyrosine kinase activity"/>
    <property type="evidence" value="ECO:0007669"/>
    <property type="project" value="TreeGrafter"/>
</dbReference>
<keyword evidence="2" id="KW-0762">Sugar transport</keyword>
<evidence type="ECO:0000256" key="1">
    <source>
        <dbReference type="SAM" id="Phobius"/>
    </source>
</evidence>
<comment type="caution">
    <text evidence="2">The sequence shown here is derived from an EMBL/GenBank/DDBJ whole genome shotgun (WGS) entry which is preliminary data.</text>
</comment>
<dbReference type="RefSeq" id="WP_160973550.1">
    <property type="nucleotide sequence ID" value="NZ_WWEN01000004.1"/>
</dbReference>
<dbReference type="AlphaFoldDB" id="A0A6L8LIJ6"/>
<reference evidence="2 3" key="1">
    <citation type="submission" date="2020-01" db="EMBL/GenBank/DDBJ databases">
        <authorList>
            <person name="Chen S."/>
        </authorList>
    </citation>
    <scope>NUCLEOTIDE SEQUENCE [LARGE SCALE GENOMIC DNA]</scope>
    <source>
        <strain evidence="2 3">GS-10</strain>
    </source>
</reference>
<dbReference type="GO" id="GO:0005886">
    <property type="term" value="C:plasma membrane"/>
    <property type="evidence" value="ECO:0007669"/>
    <property type="project" value="TreeGrafter"/>
</dbReference>
<protein>
    <submittedName>
        <fullName evidence="2">Sugar transporter</fullName>
    </submittedName>
</protein>
<name>A0A6L8LIJ6_9RHOB</name>
<evidence type="ECO:0000313" key="2">
    <source>
        <dbReference type="EMBL" id="MYM55838.1"/>
    </source>
</evidence>
<dbReference type="Proteomes" id="UP000479043">
    <property type="component" value="Unassembled WGS sequence"/>
</dbReference>